<dbReference type="Proteomes" id="UP001178507">
    <property type="component" value="Unassembled WGS sequence"/>
</dbReference>
<dbReference type="Pfam" id="PF00317">
    <property type="entry name" value="Ribonuc_red_lgN"/>
    <property type="match status" value="1"/>
</dbReference>
<evidence type="ECO:0000256" key="12">
    <source>
        <dbReference type="RuleBase" id="RU003410"/>
    </source>
</evidence>
<dbReference type="EMBL" id="CAUJNA010003634">
    <property type="protein sequence ID" value="CAJ1406514.1"/>
    <property type="molecule type" value="Genomic_DNA"/>
</dbReference>
<dbReference type="GO" id="GO:0005971">
    <property type="term" value="C:ribonucleoside-diphosphate reductase complex"/>
    <property type="evidence" value="ECO:0007669"/>
    <property type="project" value="TreeGrafter"/>
</dbReference>
<evidence type="ECO:0000256" key="8">
    <source>
        <dbReference type="ARBA" id="ARBA00023116"/>
    </source>
</evidence>
<dbReference type="GO" id="GO:0009263">
    <property type="term" value="P:deoxyribonucleotide biosynthetic process"/>
    <property type="evidence" value="ECO:0007669"/>
    <property type="project" value="UniProtKB-KW"/>
</dbReference>
<gene>
    <name evidence="15" type="ORF">EVOR1521_LOCUS28457</name>
</gene>
<evidence type="ECO:0000313" key="16">
    <source>
        <dbReference type="Proteomes" id="UP001178507"/>
    </source>
</evidence>
<feature type="region of interest" description="Disordered" evidence="13">
    <location>
        <begin position="454"/>
        <end position="490"/>
    </location>
</feature>
<comment type="subunit">
    <text evidence="2">Heterodimer of a large and a small subunit.</text>
</comment>
<keyword evidence="16" id="KW-1185">Reference proteome</keyword>
<dbReference type="EC" id="1.17.4.1" evidence="3 12"/>
<evidence type="ECO:0000256" key="6">
    <source>
        <dbReference type="ARBA" id="ARBA00022840"/>
    </source>
</evidence>
<comment type="caution">
    <text evidence="15">The sequence shown here is derived from an EMBL/GenBank/DDBJ whole genome shotgun (WGS) entry which is preliminary data.</text>
</comment>
<proteinExistence type="inferred from homology"/>
<dbReference type="FunFam" id="3.20.70.20:FF:000010">
    <property type="entry name" value="Ribonucleoside-diphosphate reductase"/>
    <property type="match status" value="1"/>
</dbReference>
<evidence type="ECO:0000313" key="15">
    <source>
        <dbReference type="EMBL" id="CAJ1406514.1"/>
    </source>
</evidence>
<protein>
    <recommendedName>
        <fullName evidence="3 12">Ribonucleoside-diphosphate reductase</fullName>
        <ecNumber evidence="3 12">1.17.4.1</ecNumber>
    </recommendedName>
</protein>
<comment type="similarity">
    <text evidence="1 12">Belongs to the ribonucleoside diphosphate reductase large chain family.</text>
</comment>
<dbReference type="PROSITE" id="PS51161">
    <property type="entry name" value="ATP_CONE"/>
    <property type="match status" value="1"/>
</dbReference>
<evidence type="ECO:0000259" key="14">
    <source>
        <dbReference type="PROSITE" id="PS51161"/>
    </source>
</evidence>
<dbReference type="PANTHER" id="PTHR11573:SF6">
    <property type="entry name" value="RIBONUCLEOSIDE-DIPHOSPHATE REDUCTASE LARGE SUBUNIT"/>
    <property type="match status" value="1"/>
</dbReference>
<dbReference type="InterPro" id="IPR000788">
    <property type="entry name" value="RNR_lg_C"/>
</dbReference>
<keyword evidence="5 11" id="KW-0547">Nucleotide-binding</keyword>
<dbReference type="InterPro" id="IPR013346">
    <property type="entry name" value="NrdE_NrdA_C"/>
</dbReference>
<evidence type="ECO:0000256" key="5">
    <source>
        <dbReference type="ARBA" id="ARBA00022741"/>
    </source>
</evidence>
<organism evidence="15 16">
    <name type="scientific">Effrenium voratum</name>
    <dbReference type="NCBI Taxonomy" id="2562239"/>
    <lineage>
        <taxon>Eukaryota</taxon>
        <taxon>Sar</taxon>
        <taxon>Alveolata</taxon>
        <taxon>Dinophyceae</taxon>
        <taxon>Suessiales</taxon>
        <taxon>Symbiodiniaceae</taxon>
        <taxon>Effrenium</taxon>
    </lineage>
</organism>
<keyword evidence="8 12" id="KW-0215">Deoxyribonucleotide synthesis</keyword>
<evidence type="ECO:0000256" key="10">
    <source>
        <dbReference type="ARBA" id="ARBA00047754"/>
    </source>
</evidence>
<keyword evidence="4" id="KW-0021">Allosteric enzyme</keyword>
<evidence type="ECO:0000256" key="3">
    <source>
        <dbReference type="ARBA" id="ARBA00012274"/>
    </source>
</evidence>
<reference evidence="15" key="1">
    <citation type="submission" date="2023-08" db="EMBL/GenBank/DDBJ databases">
        <authorList>
            <person name="Chen Y."/>
            <person name="Shah S."/>
            <person name="Dougan E. K."/>
            <person name="Thang M."/>
            <person name="Chan C."/>
        </authorList>
    </citation>
    <scope>NUCLEOTIDE SEQUENCE</scope>
</reference>
<dbReference type="SUPFAM" id="SSF51998">
    <property type="entry name" value="PFL-like glycyl radical enzymes"/>
    <property type="match status" value="1"/>
</dbReference>
<dbReference type="Pfam" id="PF02867">
    <property type="entry name" value="Ribonuc_red_lgC"/>
    <property type="match status" value="1"/>
</dbReference>
<comment type="function">
    <text evidence="9 12">Provides the precursors necessary for DNA synthesis. Catalyzes the biosynthesis of deoxyribonucleotides from the corresponding ribonucleotides.</text>
</comment>
<evidence type="ECO:0000256" key="2">
    <source>
        <dbReference type="ARBA" id="ARBA00011771"/>
    </source>
</evidence>
<dbReference type="NCBIfam" id="TIGR02506">
    <property type="entry name" value="NrdE_NrdA"/>
    <property type="match status" value="1"/>
</dbReference>
<feature type="domain" description="ATP-cone" evidence="14">
    <location>
        <begin position="755"/>
        <end position="846"/>
    </location>
</feature>
<dbReference type="Pfam" id="PF03477">
    <property type="entry name" value="ATP-cone"/>
    <property type="match status" value="1"/>
</dbReference>
<dbReference type="Gene3D" id="3.20.70.20">
    <property type="match status" value="1"/>
</dbReference>
<accession>A0AA36JIX5</accession>
<keyword evidence="6 11" id="KW-0067">ATP-binding</keyword>
<evidence type="ECO:0000256" key="1">
    <source>
        <dbReference type="ARBA" id="ARBA00010406"/>
    </source>
</evidence>
<dbReference type="InterPro" id="IPR013509">
    <property type="entry name" value="RNR_lsu_N"/>
</dbReference>
<dbReference type="InterPro" id="IPR039718">
    <property type="entry name" value="Rrm1"/>
</dbReference>
<evidence type="ECO:0000256" key="13">
    <source>
        <dbReference type="SAM" id="MobiDB-lite"/>
    </source>
</evidence>
<feature type="compositionally biased region" description="Basic residues" evidence="13">
    <location>
        <begin position="477"/>
        <end position="489"/>
    </location>
</feature>
<evidence type="ECO:0000256" key="4">
    <source>
        <dbReference type="ARBA" id="ARBA00022533"/>
    </source>
</evidence>
<dbReference type="InterPro" id="IPR005144">
    <property type="entry name" value="ATP-cone_dom"/>
</dbReference>
<dbReference type="GO" id="GO:0005524">
    <property type="term" value="F:ATP binding"/>
    <property type="evidence" value="ECO:0007669"/>
    <property type="project" value="UniProtKB-UniRule"/>
</dbReference>
<evidence type="ECO:0000256" key="11">
    <source>
        <dbReference type="PROSITE-ProRule" id="PRU00492"/>
    </source>
</evidence>
<dbReference type="InterPro" id="IPR008926">
    <property type="entry name" value="RNR_R1-su_N"/>
</dbReference>
<comment type="catalytic activity">
    <reaction evidence="10 12">
        <text>a 2'-deoxyribonucleoside 5'-diphosphate + [thioredoxin]-disulfide + H2O = a ribonucleoside 5'-diphosphate + [thioredoxin]-dithiol</text>
        <dbReference type="Rhea" id="RHEA:23252"/>
        <dbReference type="Rhea" id="RHEA-COMP:10698"/>
        <dbReference type="Rhea" id="RHEA-COMP:10700"/>
        <dbReference type="ChEBI" id="CHEBI:15377"/>
        <dbReference type="ChEBI" id="CHEBI:29950"/>
        <dbReference type="ChEBI" id="CHEBI:50058"/>
        <dbReference type="ChEBI" id="CHEBI:57930"/>
        <dbReference type="ChEBI" id="CHEBI:73316"/>
        <dbReference type="EC" id="1.17.4.1"/>
    </reaction>
</comment>
<dbReference type="PROSITE" id="PS00089">
    <property type="entry name" value="RIBORED_LARGE"/>
    <property type="match status" value="1"/>
</dbReference>
<name>A0AA36JIX5_9DINO</name>
<dbReference type="CDD" id="cd01679">
    <property type="entry name" value="RNR_I"/>
    <property type="match status" value="1"/>
</dbReference>
<dbReference type="GO" id="GO:0004748">
    <property type="term" value="F:ribonucleoside-diphosphate reductase activity, thioredoxin disulfide as acceptor"/>
    <property type="evidence" value="ECO:0007669"/>
    <property type="project" value="UniProtKB-EC"/>
</dbReference>
<sequence>MAAFSGRCDGRIFATVLASPAKTGARRSLRPSGWSSSLALAFCAAPAALGRRSFVGAGLGAGLGARAAASRTVGRRGRAAGRRLALRAELLREGLGNLSLEQQLPSDEDSVLELIAREGVDAVAPTLEQLLADGALRAALAVYQRWCVEQRTPVSLFLRGQVLQILGEFSQFDFAVQHVKDLLDEGALDLESASEMFNRILSGLVQSKHPLSSERADLIFKEIFALDLVNDEALRLLVEAKTHMASPNFLIEVSQTLAEAWRCLRGPPGGQCLLAVSSAMLRGGNLEAAYLWFLASQNVRPRLELVAPQDLELVSQLARGLAISGRARELLRLLRRVQQDGGRLPKSTGAMALAGYACGRTLGTVWLEPPASFLRRRATYASSRAEGVAVACAEQWEWKRLETSRPEMYQWYPYLSPDCKLERAWLSPLRSFDRAALGLAEMSPARAAARERLRDAEPPEADLTSALCNEPSQSRRGAGRGHGRAKARPVLRAPEASTWRKLHADVVKKAFPTSARYKFRSPEELRQVLLAEKSTRLMLGAKEKSAAPLPSEIKAMVDEVPDELLLRLRSLKVSELTSAEQLELMQELQDASGHTSSVPLRASNVKEMVQLAVEFATDTRADVPLSDEEYRELVRGMSEEELLEAFQSVRPRGMQHILGSELSADLEAALQAELLEDQAVAGSAEDELRLALEILESLQQLGLEPSAADRRALLCAAHELGDPQLAAQVLDCVSEGVKPQKEPGLGPQGERLVQMYVVKRDGNKQEVKFDSITRRIQQLCEGLDSEYIDPVPVTQKVIEGFYNGISTAEVDTLAAETCAYMSQKHPDFSILAARIAVSNLHKNTSDSFAETCRALFEYKDQQGRSAALLAEEVYDFVRSNASKLDEAVDYKRDFGYDYFGFKTLEKSYLLRVHGQIVERPQHMIMRAACGIHCGDLRATLETYDLMSRKFFTHATPTLFNAGTPRPQMSSCFLLKVQSDSIEGIYDTLKSCALISKSAGGIGVAVSNVRAGGSYIRGTNGHSNGLVPMLRNFNETARYVDQGGGKRKGSFAMYLEPWHADVFDFLELRKNHGKEEQRARDLFLGLWIPDLFMKRVKENKDWTLFCPNEAFDASGKTLMDLWGEEFEQLYCRLEAEGKGRKTVKAQQLWFRILEAQMETGTPYMLYKDACNRKSNQQNLGTIHCSNLCTEIVEYTSPDEIAVCNLASIALPSFASSDGAAFDFQRLYEVTKVVTKNLNKVIDRNYYPVEEARRSNMRHRPVGLGVQGLADAFLMMKLPFESREAKKLNEGIFETIYFAACEASCELAEVQGPYETYAGSPASKGLLQFDLWQKAPGTGRWDWTALKARIAQHGLRNSLLVAPMPTASTAQILGNNESFEPYTQNLYVRRVLSGEFVQVNRHLLKDLIARKLWNDELRMKLIAHNGSVQRLDLPEDLKDLYKTVWEIKQKVVLDMAADRGAYIDQSQSLNIHMVDVTTAKLSSMHFHGWQLGLKTGLYYLRTKAAADAIKFTVDVSTAKSGSDSEATKSAIESLKAEGPKYACVGCSA</sequence>
<evidence type="ECO:0000256" key="9">
    <source>
        <dbReference type="ARBA" id="ARBA00024942"/>
    </source>
</evidence>
<keyword evidence="7 12" id="KW-0560">Oxidoreductase</keyword>
<dbReference type="PRINTS" id="PR01183">
    <property type="entry name" value="RIBORDTASEM1"/>
</dbReference>
<dbReference type="SUPFAM" id="SSF48168">
    <property type="entry name" value="R1 subunit of ribonucleotide reductase, N-terminal domain"/>
    <property type="match status" value="1"/>
</dbReference>
<dbReference type="PANTHER" id="PTHR11573">
    <property type="entry name" value="RIBONUCLEOSIDE-DIPHOSPHATE REDUCTASE LARGE CHAIN"/>
    <property type="match status" value="1"/>
</dbReference>
<evidence type="ECO:0000256" key="7">
    <source>
        <dbReference type="ARBA" id="ARBA00023002"/>
    </source>
</evidence>